<comment type="similarity">
    <text evidence="2 4">Belongs to the glucose-6-phosphate 1-epimerase family.</text>
</comment>
<dbReference type="Proteomes" id="UP000294832">
    <property type="component" value="Unassembled WGS sequence"/>
</dbReference>
<sequence>MAVITTSVHANGLEYIEVNSKLCYARILLQGAQIDSFIPKGQAPLLWVSSADDYQPGNGIRGGIPVCWPWFGQHPNADWPQHGFARNRQWCHFSTEVQDEIVTLKLVLPLAAADRRFWPHNTRVELHCRFGQKLRISLVNINLDDHPVTLTQALHSYFSIGDIHQLIAKGFNGAHYIEFGAGPYVQTEDDVHFERETDRVYNGLGAVQQLHTPHGTIVVKREHSHSAVLWNPWVEKSRRLARFNDDDYLQMVCLEAANVLEDAVTLAPGERHELTTEISWQA</sequence>
<dbReference type="Pfam" id="PF01263">
    <property type="entry name" value="Aldose_epim"/>
    <property type="match status" value="1"/>
</dbReference>
<evidence type="ECO:0000256" key="1">
    <source>
        <dbReference type="ARBA" id="ARBA00001096"/>
    </source>
</evidence>
<evidence type="ECO:0000313" key="8">
    <source>
        <dbReference type="Proteomes" id="UP000294832"/>
    </source>
</evidence>
<evidence type="ECO:0000256" key="6">
    <source>
        <dbReference type="PIRSR" id="PIRSR016020-2"/>
    </source>
</evidence>
<dbReference type="GO" id="GO:0005975">
    <property type="term" value="P:carbohydrate metabolic process"/>
    <property type="evidence" value="ECO:0007669"/>
    <property type="project" value="InterPro"/>
</dbReference>
<evidence type="ECO:0000256" key="2">
    <source>
        <dbReference type="ARBA" id="ARBA00005866"/>
    </source>
</evidence>
<accession>A0A4R2FAV6</accession>
<keyword evidence="8" id="KW-1185">Reference proteome</keyword>
<dbReference type="EMBL" id="SLWF01000011">
    <property type="protein sequence ID" value="TCN84610.1"/>
    <property type="molecule type" value="Genomic_DNA"/>
</dbReference>
<proteinExistence type="inferred from homology"/>
<name>A0A4R2FAV6_9GAMM</name>
<feature type="binding site" evidence="6">
    <location>
        <position position="86"/>
    </location>
    <ligand>
        <name>substrate</name>
    </ligand>
</feature>
<dbReference type="PANTHER" id="PTHR11122">
    <property type="entry name" value="APOSPORY-ASSOCIATED PROTEIN C-RELATED"/>
    <property type="match status" value="1"/>
</dbReference>
<comment type="caution">
    <text evidence="7">The sequence shown here is derived from an EMBL/GenBank/DDBJ whole genome shotgun (WGS) entry which is preliminary data.</text>
</comment>
<protein>
    <recommendedName>
        <fullName evidence="4">Putative glucose-6-phosphate 1-epimerase</fullName>
        <ecNumber evidence="4">5.1.3.15</ecNumber>
    </recommendedName>
</protein>
<evidence type="ECO:0000313" key="7">
    <source>
        <dbReference type="EMBL" id="TCN84610.1"/>
    </source>
</evidence>
<feature type="binding site" evidence="6">
    <location>
        <position position="81"/>
    </location>
    <ligand>
        <name>substrate</name>
    </ligand>
</feature>
<dbReference type="SUPFAM" id="SSF74650">
    <property type="entry name" value="Galactose mutarotase-like"/>
    <property type="match status" value="1"/>
</dbReference>
<feature type="active site" evidence="5">
    <location>
        <position position="255"/>
    </location>
</feature>
<keyword evidence="3 4" id="KW-0413">Isomerase</keyword>
<evidence type="ECO:0000256" key="4">
    <source>
        <dbReference type="PIRNR" id="PIRNR016020"/>
    </source>
</evidence>
<dbReference type="InterPro" id="IPR008183">
    <property type="entry name" value="Aldose_1/G6P_1-epimerase"/>
</dbReference>
<feature type="binding site" evidence="6">
    <location>
        <position position="61"/>
    </location>
    <ligand>
        <name>substrate</name>
    </ligand>
</feature>
<comment type="catalytic activity">
    <reaction evidence="1">
        <text>alpha-D-glucose 6-phosphate = beta-D-glucose 6-phosphate</text>
        <dbReference type="Rhea" id="RHEA:16249"/>
        <dbReference type="ChEBI" id="CHEBI:58225"/>
        <dbReference type="ChEBI" id="CHEBI:58247"/>
        <dbReference type="EC" id="5.1.3.15"/>
    </reaction>
</comment>
<dbReference type="InterPro" id="IPR011013">
    <property type="entry name" value="Gal_mutarotase_sf_dom"/>
</dbReference>
<dbReference type="PANTHER" id="PTHR11122:SF13">
    <property type="entry name" value="GLUCOSE-6-PHOSPHATE 1-EPIMERASE"/>
    <property type="match status" value="1"/>
</dbReference>
<dbReference type="AlphaFoldDB" id="A0A4R2FAV6"/>
<feature type="active site" evidence="5">
    <location>
        <position position="155"/>
    </location>
</feature>
<evidence type="ECO:0000256" key="5">
    <source>
        <dbReference type="PIRSR" id="PIRSR016020-1"/>
    </source>
</evidence>
<organism evidence="7 8">
    <name type="scientific">Shewanella fodinae</name>
    <dbReference type="NCBI Taxonomy" id="552357"/>
    <lineage>
        <taxon>Bacteria</taxon>
        <taxon>Pseudomonadati</taxon>
        <taxon>Pseudomonadota</taxon>
        <taxon>Gammaproteobacteria</taxon>
        <taxon>Alteromonadales</taxon>
        <taxon>Shewanellaceae</taxon>
        <taxon>Shewanella</taxon>
    </lineage>
</organism>
<reference evidence="7 8" key="1">
    <citation type="submission" date="2019-03" db="EMBL/GenBank/DDBJ databases">
        <title>Freshwater and sediment microbial communities from various areas in North America, analyzing microbe dynamics in response to fracking.</title>
        <authorList>
            <person name="Lamendella R."/>
        </authorList>
    </citation>
    <scope>NUCLEOTIDE SEQUENCE [LARGE SCALE GENOMIC DNA]</scope>
    <source>
        <strain evidence="7 8">74A</strain>
    </source>
</reference>
<evidence type="ECO:0000256" key="3">
    <source>
        <dbReference type="ARBA" id="ARBA00023235"/>
    </source>
</evidence>
<dbReference type="InterPro" id="IPR025532">
    <property type="entry name" value="G6P_1-epimerase"/>
</dbReference>
<dbReference type="PIRSF" id="PIRSF016020">
    <property type="entry name" value="PHexose_mutarotase"/>
    <property type="match status" value="1"/>
</dbReference>
<dbReference type="EC" id="5.1.3.15" evidence="4"/>
<dbReference type="OrthoDB" id="9790727at2"/>
<dbReference type="GO" id="GO:0030246">
    <property type="term" value="F:carbohydrate binding"/>
    <property type="evidence" value="ECO:0007669"/>
    <property type="project" value="UniProtKB-UniRule"/>
</dbReference>
<dbReference type="Gene3D" id="2.70.98.10">
    <property type="match status" value="1"/>
</dbReference>
<dbReference type="RefSeq" id="WP_133038827.1">
    <property type="nucleotide sequence ID" value="NZ_SLWF01000011.1"/>
</dbReference>
<dbReference type="CDD" id="cd09020">
    <property type="entry name" value="D-hex-6-P-epi_like"/>
    <property type="match status" value="1"/>
</dbReference>
<dbReference type="GO" id="GO:0047938">
    <property type="term" value="F:glucose-6-phosphate 1-epimerase activity"/>
    <property type="evidence" value="ECO:0007669"/>
    <property type="project" value="UniProtKB-UniRule"/>
</dbReference>
<gene>
    <name evidence="7" type="ORF">EDC91_11124</name>
</gene>
<dbReference type="InterPro" id="IPR014718">
    <property type="entry name" value="GH-type_carb-bd"/>
</dbReference>